<feature type="domain" description="Phosphoribosyl-AMP cyclohydrolase" evidence="14">
    <location>
        <begin position="47"/>
        <end position="121"/>
    </location>
</feature>
<evidence type="ECO:0000256" key="3">
    <source>
        <dbReference type="ARBA" id="ARBA00005169"/>
    </source>
</evidence>
<keyword evidence="16" id="KW-1185">Reference proteome</keyword>
<feature type="binding site" evidence="12">
    <location>
        <position position="98"/>
    </location>
    <ligand>
        <name>Mg(2+)</name>
        <dbReference type="ChEBI" id="CHEBI:18420"/>
    </ligand>
</feature>
<dbReference type="GO" id="GO:0004635">
    <property type="term" value="F:phosphoribosyl-AMP cyclohydrolase activity"/>
    <property type="evidence" value="ECO:0007669"/>
    <property type="project" value="UniProtKB-UniRule"/>
</dbReference>
<evidence type="ECO:0000256" key="11">
    <source>
        <dbReference type="ARBA" id="ARBA00023102"/>
    </source>
</evidence>
<keyword evidence="8 12" id="KW-0028">Amino-acid biosynthesis</keyword>
<keyword evidence="12" id="KW-0460">Magnesium</keyword>
<dbReference type="eggNOG" id="COG0139">
    <property type="taxonomic scope" value="Bacteria"/>
</dbReference>
<comment type="catalytic activity">
    <reaction evidence="2">
        <text>1-(5-phospho-beta-D-ribosyl)-ATP + H2O = 1-(5-phospho-beta-D-ribosyl)-5'-AMP + diphosphate + H(+)</text>
        <dbReference type="Rhea" id="RHEA:22828"/>
        <dbReference type="ChEBI" id="CHEBI:15377"/>
        <dbReference type="ChEBI" id="CHEBI:15378"/>
        <dbReference type="ChEBI" id="CHEBI:33019"/>
        <dbReference type="ChEBI" id="CHEBI:59457"/>
        <dbReference type="ChEBI" id="CHEBI:73183"/>
        <dbReference type="EC" id="3.6.1.31"/>
    </reaction>
</comment>
<gene>
    <name evidence="12 15" type="primary">hisI</name>
    <name evidence="15" type="ORF">HMPREF0551_2535</name>
</gene>
<keyword evidence="10 12" id="KW-0862">Zinc</keyword>
<dbReference type="GO" id="GO:0008270">
    <property type="term" value="F:zinc ion binding"/>
    <property type="evidence" value="ECO:0007669"/>
    <property type="project" value="UniProtKB-UniRule"/>
</dbReference>
<dbReference type="PANTHER" id="PTHR42945">
    <property type="entry name" value="HISTIDINE BIOSYNTHESIS BIFUNCTIONAL PROTEIN"/>
    <property type="match status" value="1"/>
</dbReference>
<evidence type="ECO:0000256" key="8">
    <source>
        <dbReference type="ARBA" id="ARBA00022605"/>
    </source>
</evidence>
<dbReference type="NCBIfam" id="NF000768">
    <property type="entry name" value="PRK00051.1"/>
    <property type="match status" value="1"/>
</dbReference>
<feature type="binding site" evidence="12">
    <location>
        <position position="95"/>
    </location>
    <ligand>
        <name>Zn(2+)</name>
        <dbReference type="ChEBI" id="CHEBI:29105"/>
        <note>ligand shared between dimeric partners</note>
    </ligand>
</feature>
<reference evidence="15 16" key="1">
    <citation type="submission" date="2010-12" db="EMBL/GenBank/DDBJ databases">
        <authorList>
            <person name="Muzny D."/>
            <person name="Qin X."/>
            <person name="Deng J."/>
            <person name="Jiang H."/>
            <person name="Liu Y."/>
            <person name="Qu J."/>
            <person name="Song X.-Z."/>
            <person name="Zhang L."/>
            <person name="Thornton R."/>
            <person name="Coyle M."/>
            <person name="Francisco L."/>
            <person name="Jackson L."/>
            <person name="Javaid M."/>
            <person name="Korchina V."/>
            <person name="Kovar C."/>
            <person name="Mata R."/>
            <person name="Mathew T."/>
            <person name="Ngo R."/>
            <person name="Nguyen L."/>
            <person name="Nguyen N."/>
            <person name="Okwuonu G."/>
            <person name="Ongeri F."/>
            <person name="Pham C."/>
            <person name="Simmons D."/>
            <person name="Wilczek-Boney K."/>
            <person name="Hale W."/>
            <person name="Jakkamsetti A."/>
            <person name="Pham P."/>
            <person name="Ruth R."/>
            <person name="San Lucas F."/>
            <person name="Warren J."/>
            <person name="Zhang J."/>
            <person name="Zhao Z."/>
            <person name="Zhou C."/>
            <person name="Zhu D."/>
            <person name="Lee S."/>
            <person name="Bess C."/>
            <person name="Blankenburg K."/>
            <person name="Forbes L."/>
            <person name="Fu Q."/>
            <person name="Gubbala S."/>
            <person name="Hirani K."/>
            <person name="Jayaseelan J.C."/>
            <person name="Lara F."/>
            <person name="Munidasa M."/>
            <person name="Palculict T."/>
            <person name="Patil S."/>
            <person name="Pu L.-L."/>
            <person name="Saada N."/>
            <person name="Tang L."/>
            <person name="Weissenberger G."/>
            <person name="Zhu Y."/>
            <person name="Hemphill L."/>
            <person name="Shang Y."/>
            <person name="Youmans B."/>
            <person name="Ayvaz T."/>
            <person name="Ross M."/>
            <person name="Santibanez J."/>
            <person name="Aqrawi P."/>
            <person name="Gross S."/>
            <person name="Joshi V."/>
            <person name="Fowler G."/>
            <person name="Nazareth L."/>
            <person name="Reid J."/>
            <person name="Worley K."/>
            <person name="Petrosino J."/>
            <person name="Highlander S."/>
            <person name="Gibbs R."/>
        </authorList>
    </citation>
    <scope>NUCLEOTIDE SEQUENCE [LARGE SCALE GENOMIC DNA]</scope>
    <source>
        <strain evidence="15 16">ATCC 51599</strain>
    </source>
</reference>
<dbReference type="InterPro" id="IPR038019">
    <property type="entry name" value="PRib_AMP_CycHydrolase_sf"/>
</dbReference>
<evidence type="ECO:0000256" key="5">
    <source>
        <dbReference type="ARBA" id="ARBA00007731"/>
    </source>
</evidence>
<proteinExistence type="inferred from homology"/>
<dbReference type="Pfam" id="PF01502">
    <property type="entry name" value="PRA-CH"/>
    <property type="match status" value="1"/>
</dbReference>
<comment type="similarity">
    <text evidence="12">Belongs to the PRA-CH family.</text>
</comment>
<comment type="pathway">
    <text evidence="4">Amino-acid biosynthesis; L-histidine biosynthesis; L-histidine from 5-phospho-alpha-D-ribose 1-diphosphate: step 2/9.</text>
</comment>
<feature type="binding site" evidence="12">
    <location>
        <position position="96"/>
    </location>
    <ligand>
        <name>Mg(2+)</name>
        <dbReference type="ChEBI" id="CHEBI:18420"/>
    </ligand>
</feature>
<dbReference type="UniPathway" id="UPA00031">
    <property type="reaction ID" value="UER00008"/>
</dbReference>
<evidence type="ECO:0000256" key="1">
    <source>
        <dbReference type="ARBA" id="ARBA00000024"/>
    </source>
</evidence>
<protein>
    <recommendedName>
        <fullName evidence="12">Phosphoribosyl-AMP cyclohydrolase</fullName>
        <shortName evidence="12">PRA-CH</shortName>
        <ecNumber evidence="12">3.5.4.19</ecNumber>
    </recommendedName>
</protein>
<feature type="region of interest" description="Disordered" evidence="13">
    <location>
        <begin position="135"/>
        <end position="171"/>
    </location>
</feature>
<evidence type="ECO:0000256" key="7">
    <source>
        <dbReference type="ARBA" id="ARBA00022490"/>
    </source>
</evidence>
<evidence type="ECO:0000256" key="10">
    <source>
        <dbReference type="ARBA" id="ARBA00022833"/>
    </source>
</evidence>
<feature type="binding site" evidence="12">
    <location>
        <position position="94"/>
    </location>
    <ligand>
        <name>Mg(2+)</name>
        <dbReference type="ChEBI" id="CHEBI:18420"/>
    </ligand>
</feature>
<comment type="caution">
    <text evidence="15">The sequence shown here is derived from an EMBL/GenBank/DDBJ whole genome shotgun (WGS) entry which is preliminary data.</text>
</comment>
<keyword evidence="9 12" id="KW-0378">Hydrolase</keyword>
<dbReference type="RefSeq" id="WP_005675001.1">
    <property type="nucleotide sequence ID" value="NZ_CP146288.1"/>
</dbReference>
<name>E7S0Y3_9BURK</name>
<dbReference type="STRING" id="887898.HMPREF0551_2535"/>
<dbReference type="GO" id="GO:0005737">
    <property type="term" value="C:cytoplasm"/>
    <property type="evidence" value="ECO:0007669"/>
    <property type="project" value="UniProtKB-SubCell"/>
</dbReference>
<comment type="cofactor">
    <cofactor evidence="12">
        <name>Mg(2+)</name>
        <dbReference type="ChEBI" id="CHEBI:18420"/>
    </cofactor>
    <text evidence="12">Binds 1 Mg(2+) ion per subunit.</text>
</comment>
<dbReference type="FunFam" id="3.10.20.810:FF:000001">
    <property type="entry name" value="Histidine biosynthesis bifunctional protein HisIE"/>
    <property type="match status" value="1"/>
</dbReference>
<comment type="catalytic activity">
    <reaction evidence="1 12">
        <text>1-(5-phospho-beta-D-ribosyl)-5'-AMP + H2O = 1-(5-phospho-beta-D-ribosyl)-5-[(5-phospho-beta-D-ribosylamino)methylideneamino]imidazole-4-carboxamide</text>
        <dbReference type="Rhea" id="RHEA:20049"/>
        <dbReference type="ChEBI" id="CHEBI:15377"/>
        <dbReference type="ChEBI" id="CHEBI:58435"/>
        <dbReference type="ChEBI" id="CHEBI:59457"/>
        <dbReference type="EC" id="3.5.4.19"/>
    </reaction>
</comment>
<evidence type="ECO:0000256" key="9">
    <source>
        <dbReference type="ARBA" id="ARBA00022801"/>
    </source>
</evidence>
<dbReference type="InterPro" id="IPR026660">
    <property type="entry name" value="PRA-CH"/>
</dbReference>
<dbReference type="AlphaFoldDB" id="E7S0Y3"/>
<sequence length="189" mass="20489">MSHDAGHVHGPTCGGTSDAGWLDRIRWDENGLVPAIAQDATSHRVLMMAWMNREALAETLRTGHAVYWSRSRQRLWRKGEESGNQQRVHEIRTDCDADVILLFIDQVGGVACHTGRESCFFRRLEGGRLGQGAAAAEAGARSSPAGGAGEVMTPSQAQPAPEPVWRDVDPVKVEPEKLYGASGVVHSHS</sequence>
<keyword evidence="11 12" id="KW-0368">Histidine biosynthesis</keyword>
<keyword evidence="7 12" id="KW-0963">Cytoplasm</keyword>
<evidence type="ECO:0000259" key="14">
    <source>
        <dbReference type="Pfam" id="PF01502"/>
    </source>
</evidence>
<organism evidence="15 16">
    <name type="scientific">Lautropia mirabilis ATCC 51599</name>
    <dbReference type="NCBI Taxonomy" id="887898"/>
    <lineage>
        <taxon>Bacteria</taxon>
        <taxon>Pseudomonadati</taxon>
        <taxon>Pseudomonadota</taxon>
        <taxon>Betaproteobacteria</taxon>
        <taxon>Burkholderiales</taxon>
        <taxon>Burkholderiaceae</taxon>
        <taxon>Lautropia</taxon>
    </lineage>
</organism>
<keyword evidence="12" id="KW-0479">Metal-binding</keyword>
<comment type="subcellular location">
    <subcellularLocation>
        <location evidence="12">Cytoplasm</location>
    </subcellularLocation>
</comment>
<evidence type="ECO:0000313" key="15">
    <source>
        <dbReference type="EMBL" id="EFV93639.1"/>
    </source>
</evidence>
<feature type="compositionally biased region" description="Low complexity" evidence="13">
    <location>
        <begin position="135"/>
        <end position="145"/>
    </location>
</feature>
<dbReference type="PANTHER" id="PTHR42945:SF1">
    <property type="entry name" value="HISTIDINE BIOSYNTHESIS BIFUNCTIONAL PROTEIN HIS7"/>
    <property type="match status" value="1"/>
</dbReference>
<comment type="similarity">
    <text evidence="6">In the N-terminal section; belongs to the PRA-CH family.</text>
</comment>
<dbReference type="GO" id="GO:0004636">
    <property type="term" value="F:phosphoribosyl-ATP diphosphatase activity"/>
    <property type="evidence" value="ECO:0007669"/>
    <property type="project" value="UniProtKB-EC"/>
</dbReference>
<evidence type="ECO:0000256" key="2">
    <source>
        <dbReference type="ARBA" id="ARBA00001460"/>
    </source>
</evidence>
<evidence type="ECO:0000256" key="13">
    <source>
        <dbReference type="SAM" id="MobiDB-lite"/>
    </source>
</evidence>
<feature type="binding site" evidence="12">
    <location>
        <position position="119"/>
    </location>
    <ligand>
        <name>Zn(2+)</name>
        <dbReference type="ChEBI" id="CHEBI:29105"/>
        <note>ligand shared between dimeric partners</note>
    </ligand>
</feature>
<comment type="cofactor">
    <cofactor evidence="12">
        <name>Zn(2+)</name>
        <dbReference type="ChEBI" id="CHEBI:29105"/>
    </cofactor>
    <text evidence="12">Binds 1 zinc ion per subunit.</text>
</comment>
<feature type="binding site" evidence="12">
    <location>
        <position position="112"/>
    </location>
    <ligand>
        <name>Zn(2+)</name>
        <dbReference type="ChEBI" id="CHEBI:29105"/>
        <note>ligand shared between dimeric partners</note>
    </ligand>
</feature>
<dbReference type="InterPro" id="IPR002496">
    <property type="entry name" value="PRib_AMP_CycHydrolase_dom"/>
</dbReference>
<evidence type="ECO:0000256" key="12">
    <source>
        <dbReference type="HAMAP-Rule" id="MF_01021"/>
    </source>
</evidence>
<dbReference type="HAMAP" id="MF_01021">
    <property type="entry name" value="HisI"/>
    <property type="match status" value="1"/>
</dbReference>
<comment type="pathway">
    <text evidence="3 12">Amino-acid biosynthesis; L-histidine biosynthesis; L-histidine from 5-phospho-alpha-D-ribose 1-diphosphate: step 3/9.</text>
</comment>
<dbReference type="HOGENOM" id="CLU_1432899_0_0_4"/>
<accession>E7S0Y3</accession>
<dbReference type="Proteomes" id="UP000011021">
    <property type="component" value="Unassembled WGS sequence"/>
</dbReference>
<dbReference type="Gene3D" id="3.10.20.810">
    <property type="entry name" value="Phosphoribosyl-AMP cyclohydrolase"/>
    <property type="match status" value="1"/>
</dbReference>
<dbReference type="EMBL" id="AEQP01000024">
    <property type="protein sequence ID" value="EFV93639.1"/>
    <property type="molecule type" value="Genomic_DNA"/>
</dbReference>
<evidence type="ECO:0000256" key="6">
    <source>
        <dbReference type="ARBA" id="ARBA00008299"/>
    </source>
</evidence>
<comment type="function">
    <text evidence="12">Catalyzes the hydrolysis of the adenine ring of phosphoribosyl-AMP.</text>
</comment>
<dbReference type="SUPFAM" id="SSF141734">
    <property type="entry name" value="HisI-like"/>
    <property type="match status" value="1"/>
</dbReference>
<dbReference type="GO" id="GO:0000287">
    <property type="term" value="F:magnesium ion binding"/>
    <property type="evidence" value="ECO:0007669"/>
    <property type="project" value="UniProtKB-UniRule"/>
</dbReference>
<comment type="similarity">
    <text evidence="5">In the C-terminal section; belongs to the PRA-PH family.</text>
</comment>
<evidence type="ECO:0000313" key="16">
    <source>
        <dbReference type="Proteomes" id="UP000011021"/>
    </source>
</evidence>
<evidence type="ECO:0000256" key="4">
    <source>
        <dbReference type="ARBA" id="ARBA00005204"/>
    </source>
</evidence>
<dbReference type="GO" id="GO:0000105">
    <property type="term" value="P:L-histidine biosynthetic process"/>
    <property type="evidence" value="ECO:0007669"/>
    <property type="project" value="UniProtKB-UniRule"/>
</dbReference>
<comment type="subunit">
    <text evidence="12">Homodimer.</text>
</comment>
<dbReference type="EC" id="3.5.4.19" evidence="12"/>